<accession>A0A2G9I642</accession>
<feature type="domain" description="PGG" evidence="8">
    <location>
        <begin position="39"/>
        <end position="148"/>
    </location>
</feature>
<keyword evidence="6 7" id="KW-0472">Membrane</keyword>
<sequence>MRFVGRLTWAALKAASVPRSWPKNVLGRPPLKNTSSVENYKGRVDTLLVVSTLVATVTFAAGFTVPGGYNSSPDTDLGIATMLREKGFHVFIFCDTIAMYSSIIVVVALIWAQLSDLGLVLNALTLAVPLLGVALGMMSTAFIAGVFLAISKHRWLSIAVLVMGITFLAFLSIIIIPLCITFPSSNRILRYILYYPFCLVILASSRWPMDRPEEWPQAVNTACLCPSPPRCPRCPSPPRCPRCPPPPCCPRQRTWYVFTLCQRTSQRSGHRQ</sequence>
<feature type="transmembrane region" description="Helical" evidence="7">
    <location>
        <begin position="90"/>
        <end position="114"/>
    </location>
</feature>
<evidence type="ECO:0000256" key="6">
    <source>
        <dbReference type="ARBA" id="ARBA00023136"/>
    </source>
</evidence>
<evidence type="ECO:0000313" key="10">
    <source>
        <dbReference type="Proteomes" id="UP000231279"/>
    </source>
</evidence>
<protein>
    <recommendedName>
        <fullName evidence="8">PGG domain-containing protein</fullName>
    </recommendedName>
</protein>
<reference evidence="10" key="1">
    <citation type="journal article" date="2018" name="Gigascience">
        <title>Genome assembly of the Pink Ipe (Handroanthus impetiginosus, Bignoniaceae), a highly valued, ecologically keystone Neotropical timber forest tree.</title>
        <authorList>
            <person name="Silva-Junior O.B."/>
            <person name="Grattapaglia D."/>
            <person name="Novaes E."/>
            <person name="Collevatti R.G."/>
        </authorList>
    </citation>
    <scope>NUCLEOTIDE SEQUENCE [LARGE SCALE GENOMIC DNA]</scope>
    <source>
        <strain evidence="10">cv. UFG-1</strain>
    </source>
</reference>
<proteinExistence type="predicted"/>
<name>A0A2G9I642_9LAMI</name>
<keyword evidence="4 7" id="KW-1133">Transmembrane helix</keyword>
<dbReference type="GO" id="GO:0005886">
    <property type="term" value="C:plasma membrane"/>
    <property type="evidence" value="ECO:0007669"/>
    <property type="project" value="TreeGrafter"/>
</dbReference>
<evidence type="ECO:0000256" key="4">
    <source>
        <dbReference type="ARBA" id="ARBA00022989"/>
    </source>
</evidence>
<dbReference type="Proteomes" id="UP000231279">
    <property type="component" value="Unassembled WGS sequence"/>
</dbReference>
<keyword evidence="2 7" id="KW-0812">Transmembrane</keyword>
<evidence type="ECO:0000259" key="8">
    <source>
        <dbReference type="Pfam" id="PF13962"/>
    </source>
</evidence>
<evidence type="ECO:0000256" key="3">
    <source>
        <dbReference type="ARBA" id="ARBA00022737"/>
    </source>
</evidence>
<dbReference type="PANTHER" id="PTHR24186:SF46">
    <property type="entry name" value="PROTEIN ACCELERATED CELL DEATH 6-LIKE"/>
    <property type="match status" value="1"/>
</dbReference>
<evidence type="ECO:0000256" key="5">
    <source>
        <dbReference type="ARBA" id="ARBA00023043"/>
    </source>
</evidence>
<dbReference type="InterPro" id="IPR026961">
    <property type="entry name" value="PGG_dom"/>
</dbReference>
<keyword evidence="5" id="KW-0040">ANK repeat</keyword>
<comment type="subcellular location">
    <subcellularLocation>
        <location evidence="1">Membrane</location>
        <topology evidence="1">Multi-pass membrane protein</topology>
    </subcellularLocation>
</comment>
<dbReference type="EMBL" id="NKXS01000310">
    <property type="protein sequence ID" value="PIN25100.1"/>
    <property type="molecule type" value="Genomic_DNA"/>
</dbReference>
<feature type="transmembrane region" description="Helical" evidence="7">
    <location>
        <begin position="188"/>
        <end position="207"/>
    </location>
</feature>
<evidence type="ECO:0000256" key="1">
    <source>
        <dbReference type="ARBA" id="ARBA00004141"/>
    </source>
</evidence>
<dbReference type="PANTHER" id="PTHR24186">
    <property type="entry name" value="PROTEIN PHOSPHATASE 1 REGULATORY SUBUNIT"/>
    <property type="match status" value="1"/>
</dbReference>
<keyword evidence="10" id="KW-1185">Reference proteome</keyword>
<keyword evidence="3" id="KW-0677">Repeat</keyword>
<dbReference type="OrthoDB" id="598775at2759"/>
<dbReference type="STRING" id="429701.A0A2G9I642"/>
<gene>
    <name evidence="9" type="ORF">CDL12_02165</name>
</gene>
<evidence type="ECO:0000256" key="2">
    <source>
        <dbReference type="ARBA" id="ARBA00022692"/>
    </source>
</evidence>
<evidence type="ECO:0000313" key="9">
    <source>
        <dbReference type="EMBL" id="PIN25100.1"/>
    </source>
</evidence>
<feature type="transmembrane region" description="Helical" evidence="7">
    <location>
        <begin position="46"/>
        <end position="69"/>
    </location>
</feature>
<organism evidence="9 10">
    <name type="scientific">Handroanthus impetiginosus</name>
    <dbReference type="NCBI Taxonomy" id="429701"/>
    <lineage>
        <taxon>Eukaryota</taxon>
        <taxon>Viridiplantae</taxon>
        <taxon>Streptophyta</taxon>
        <taxon>Embryophyta</taxon>
        <taxon>Tracheophyta</taxon>
        <taxon>Spermatophyta</taxon>
        <taxon>Magnoliopsida</taxon>
        <taxon>eudicotyledons</taxon>
        <taxon>Gunneridae</taxon>
        <taxon>Pentapetalae</taxon>
        <taxon>asterids</taxon>
        <taxon>lamiids</taxon>
        <taxon>Lamiales</taxon>
        <taxon>Bignoniaceae</taxon>
        <taxon>Crescentiina</taxon>
        <taxon>Tabebuia alliance</taxon>
        <taxon>Handroanthus</taxon>
    </lineage>
</organism>
<dbReference type="Pfam" id="PF13962">
    <property type="entry name" value="PGG"/>
    <property type="match status" value="1"/>
</dbReference>
<evidence type="ECO:0000256" key="7">
    <source>
        <dbReference type="SAM" id="Phobius"/>
    </source>
</evidence>
<feature type="transmembrane region" description="Helical" evidence="7">
    <location>
        <begin position="155"/>
        <end position="176"/>
    </location>
</feature>
<comment type="caution">
    <text evidence="9">The sequence shown here is derived from an EMBL/GenBank/DDBJ whole genome shotgun (WGS) entry which is preliminary data.</text>
</comment>
<dbReference type="AlphaFoldDB" id="A0A2G9I642"/>
<feature type="transmembrane region" description="Helical" evidence="7">
    <location>
        <begin position="126"/>
        <end position="148"/>
    </location>
</feature>